<dbReference type="EMBL" id="JAMKPW020000033">
    <property type="protein sequence ID" value="KAK8201997.1"/>
    <property type="molecule type" value="Genomic_DNA"/>
</dbReference>
<comment type="caution">
    <text evidence="1">The sequence shown here is derived from an EMBL/GenBank/DDBJ whole genome shotgun (WGS) entry which is preliminary data.</text>
</comment>
<sequence>MSLRPDDRSSRSRSKSRTRDRSRSRSHVRTESATTTKTKTAAVEPRYAYPTPATAALRDAAVVMPAVPGGYEDVARYEIRSPGVLKGQGNYEHASTTTSTSGAGLPYPETGLFGMEGPLSPTAENITMGDWTGFPPHERPGYLPPSQQGEARNAYDPHLAYGASPPELLRQQSETSRSRCGAQRPYLATSSSSGGQIPQFRYATSPPGAATAALPSYSQQQEYKYAALPEKVTYTDKPQTSAFPPVSYTQPPSSTQYSQVRHSAPSQTAGAQIVEVTPGMSRAKPATLGLGPRMERLSVSGNRPDIQGGLPPPSPLLEAYHGTYQSISPMPSPMMLPDDRNLDDLPPLSPLTSSKRTSKSGRSRATSSAQDRLAKDAAAAKASSSSISSSIPASTSTSTQRKRVQLYDSEGEAKALADALSHRTPNTDVIIDILPPLSHDQILELRTEYKRFAKVQGRGINIAKHLKLKLSSGNFGKAAYVVALGRWESEGYWANFWYQSHGARRELLIESLMGRTNAEVGLIKDAFRDKRYSDDLARCMEKELKADKFRQAVLMVLQERRQEEGEVYPAEYRERDVQILERCLRAREGGETAMLEIVVRRSDAHLREVLRMFESRYGVNFAREALKKSGNLVGELIAHILNSIINKPARDALLLRHAINDIATRNKDDEIRYELLISRLVRIHWDRMHLARVKREYEVKYGRQIEEDIEDATKGDFREFMCELCRVNVG</sequence>
<evidence type="ECO:0000313" key="2">
    <source>
        <dbReference type="Proteomes" id="UP001320706"/>
    </source>
</evidence>
<proteinExistence type="predicted"/>
<name>A0ACC3S8Q6_9PEZI</name>
<keyword evidence="2" id="KW-1185">Reference proteome</keyword>
<accession>A0ACC3S8Q6</accession>
<dbReference type="Proteomes" id="UP001320706">
    <property type="component" value="Unassembled WGS sequence"/>
</dbReference>
<gene>
    <name evidence="1" type="ORF">M8818_005522</name>
</gene>
<organism evidence="1 2">
    <name type="scientific">Zalaria obscura</name>
    <dbReference type="NCBI Taxonomy" id="2024903"/>
    <lineage>
        <taxon>Eukaryota</taxon>
        <taxon>Fungi</taxon>
        <taxon>Dikarya</taxon>
        <taxon>Ascomycota</taxon>
        <taxon>Pezizomycotina</taxon>
        <taxon>Dothideomycetes</taxon>
        <taxon>Dothideomycetidae</taxon>
        <taxon>Dothideales</taxon>
        <taxon>Zalariaceae</taxon>
        <taxon>Zalaria</taxon>
    </lineage>
</organism>
<evidence type="ECO:0000313" key="1">
    <source>
        <dbReference type="EMBL" id="KAK8201997.1"/>
    </source>
</evidence>
<reference evidence="1" key="1">
    <citation type="submission" date="2024-02" db="EMBL/GenBank/DDBJ databases">
        <title>Metagenome Assembled Genome of Zalaria obscura JY119.</title>
        <authorList>
            <person name="Vighnesh L."/>
            <person name="Jagadeeshwari U."/>
            <person name="Venkata Ramana C."/>
            <person name="Sasikala C."/>
        </authorList>
    </citation>
    <scope>NUCLEOTIDE SEQUENCE</scope>
    <source>
        <strain evidence="1">JY119</strain>
    </source>
</reference>
<protein>
    <submittedName>
        <fullName evidence="1">Uncharacterized protein</fullName>
    </submittedName>
</protein>